<dbReference type="CDD" id="cd02888">
    <property type="entry name" value="RNR_II_dimer"/>
    <property type="match status" value="1"/>
</dbReference>
<dbReference type="NCBIfam" id="NF006417">
    <property type="entry name" value="PRK08665.1"/>
    <property type="match status" value="1"/>
</dbReference>
<dbReference type="RefSeq" id="WP_405279789.1">
    <property type="nucleotide sequence ID" value="NZ_CP144380.1"/>
</dbReference>
<dbReference type="InterPro" id="IPR000788">
    <property type="entry name" value="RNR_lg_C"/>
</dbReference>
<evidence type="ECO:0000256" key="2">
    <source>
        <dbReference type="ARBA" id="ARBA00007405"/>
    </source>
</evidence>
<feature type="domain" description="Ribonucleotide reductase large subunit N-terminal" evidence="16">
    <location>
        <begin position="33"/>
        <end position="114"/>
    </location>
</feature>
<evidence type="ECO:0000259" key="17">
    <source>
        <dbReference type="Pfam" id="PF02867"/>
    </source>
</evidence>
<dbReference type="Pfam" id="PF00317">
    <property type="entry name" value="Ribonuc_red_lgN"/>
    <property type="match status" value="1"/>
</dbReference>
<protein>
    <recommendedName>
        <fullName evidence="4 14">Vitamin B12-dependent ribonucleotide reductase</fullName>
        <ecNumber evidence="3 14">1.17.4.1</ecNumber>
    </recommendedName>
</protein>
<evidence type="ECO:0000259" key="16">
    <source>
        <dbReference type="Pfam" id="PF00317"/>
    </source>
</evidence>
<dbReference type="Proteomes" id="UP001484239">
    <property type="component" value="Unassembled WGS sequence"/>
</dbReference>
<dbReference type="PRINTS" id="PR01183">
    <property type="entry name" value="RIBORDTASEM1"/>
</dbReference>
<dbReference type="InterPro" id="IPR024434">
    <property type="entry name" value="TSCPD_dom"/>
</dbReference>
<keyword evidence="6 14" id="KW-0237">DNA synthesis</keyword>
<evidence type="ECO:0000256" key="5">
    <source>
        <dbReference type="ARBA" id="ARBA00022628"/>
    </source>
</evidence>
<comment type="cofactor">
    <cofactor evidence="1 14">
        <name>adenosylcob(III)alamin</name>
        <dbReference type="ChEBI" id="CHEBI:18408"/>
    </cofactor>
</comment>
<dbReference type="PANTHER" id="PTHR43371:SF1">
    <property type="entry name" value="RIBONUCLEOSIDE-DIPHOSPHATE REDUCTASE"/>
    <property type="match status" value="1"/>
</dbReference>
<evidence type="ECO:0000256" key="10">
    <source>
        <dbReference type="ARBA" id="ARBA00023157"/>
    </source>
</evidence>
<dbReference type="InterPro" id="IPR008926">
    <property type="entry name" value="RNR_R1-su_N"/>
</dbReference>
<keyword evidence="20" id="KW-1185">Reference proteome</keyword>
<dbReference type="InterPro" id="IPR050862">
    <property type="entry name" value="RdRp_reductase_class-2"/>
</dbReference>
<accession>A0ABU9E7U6</accession>
<dbReference type="SUPFAM" id="SSF48168">
    <property type="entry name" value="R1 subunit of ribonucleotide reductase, N-terminal domain"/>
    <property type="match status" value="1"/>
</dbReference>
<name>A0ABU9E7U6_9BACT</name>
<feature type="region of interest" description="Disordered" evidence="15">
    <location>
        <begin position="1"/>
        <end position="27"/>
    </location>
</feature>
<feature type="domain" description="TSCPD" evidence="18">
    <location>
        <begin position="686"/>
        <end position="789"/>
    </location>
</feature>
<feature type="region of interest" description="Disordered" evidence="15">
    <location>
        <begin position="667"/>
        <end position="686"/>
    </location>
</feature>
<dbReference type="InterPro" id="IPR013509">
    <property type="entry name" value="RNR_lsu_N"/>
</dbReference>
<comment type="function">
    <text evidence="12 14">Catalyzes the reduction of ribonucleotides to deoxyribonucleotides. May function to provide a pool of deoxyribonucleotide precursors for DNA repair during oxygen limitation and/or for immediate growth after restoration of oxygen.</text>
</comment>
<evidence type="ECO:0000256" key="13">
    <source>
        <dbReference type="ARBA" id="ARBA00047754"/>
    </source>
</evidence>
<evidence type="ECO:0000256" key="4">
    <source>
        <dbReference type="ARBA" id="ARBA00014409"/>
    </source>
</evidence>
<dbReference type="GO" id="GO:0004748">
    <property type="term" value="F:ribonucleoside-diphosphate reductase activity, thioredoxin disulfide as acceptor"/>
    <property type="evidence" value="ECO:0007669"/>
    <property type="project" value="UniProtKB-EC"/>
</dbReference>
<keyword evidence="7 14" id="KW-0547">Nucleotide-binding</keyword>
<evidence type="ECO:0000256" key="3">
    <source>
        <dbReference type="ARBA" id="ARBA00012274"/>
    </source>
</evidence>
<evidence type="ECO:0000256" key="8">
    <source>
        <dbReference type="ARBA" id="ARBA00023002"/>
    </source>
</evidence>
<dbReference type="InterPro" id="IPR013344">
    <property type="entry name" value="RNR_NrdJ/NrdZ"/>
</dbReference>
<evidence type="ECO:0000259" key="18">
    <source>
        <dbReference type="Pfam" id="PF12637"/>
    </source>
</evidence>
<reference evidence="19 20" key="1">
    <citation type="submission" date="2024-02" db="EMBL/GenBank/DDBJ databases">
        <title>A novel Gemmatimonadota bacterium.</title>
        <authorList>
            <person name="Du Z.-J."/>
            <person name="Ye Y.-Q."/>
        </authorList>
    </citation>
    <scope>NUCLEOTIDE SEQUENCE [LARGE SCALE GENOMIC DNA]</scope>
    <source>
        <strain evidence="19 20">DH-20</strain>
    </source>
</reference>
<evidence type="ECO:0000256" key="14">
    <source>
        <dbReference type="RuleBase" id="RU364064"/>
    </source>
</evidence>
<gene>
    <name evidence="19" type="ORF">WI372_07110</name>
</gene>
<comment type="caution">
    <text evidence="19">The sequence shown here is derived from an EMBL/GenBank/DDBJ whole genome shotgun (WGS) entry which is preliminary data.</text>
</comment>
<sequence>MTSESVSPAIPPYPPESNLFDDHLPSDLPEATLSDNARIVLAKRYLKKDEDGQPIEEPETMFWRVARTIAGADARYGASEAAVDELARQFYALMTTGVFEPNSPTLMNAGRPLGQLSACFVLPVDDALSNGRSGIYDTLKAMALVHQSGGGTGFSFSRLRPEGDNVRSTMGVASGPVSFMKLYDASTEVVKQGGTRRGANMGILRVDHPDIRNFIACKNDTSQVTNFNISVALTDEFMKAVKAGGSYDLLSPRNGSVVGQEDARQIFDLIVHGAWKTGEPGTFFIDRANEYNPVPSLGSYEATNPCGEQPLLAYDVCNLGSVNVGRFVKLDAPSDLPPEDRIDWDELRRVVHLATHFLDNVIDANRYPLAEIHNLAHTIRRIGLGIMGWADLLVRLGIPYSSHEGVEMGRRVMRFINEESRNASERLAETRGVFPAWGPSIWGPDATCARRADGSRVRPMRALRNCNLTTVAPTGTISIFAGCSGGIEPLFAVAFMRNQAGSLMPDVNPDFVRIAQEQGWYSEELMERIATEGHIHFDEVPEDIQRVFVTAHDIAPEWHVRMQAAFQEHVDSAISKTTNFPNEATEDDVRAIYELAFDLDCKGVTVYRDGSRPMQVLSTGKTSQSAETAEAEAEAAEARARVAEVEQLLADSREEAHRLRVEISEISARQDDQDQTARAGRHKRQRPAMLRGRTVKMNSPLGDLYVTINEDEGGRPFEVFCTLGKAGGAAMADAEAIGRLLSLSLRSGIPITSLKDQLRGISCDRAVGVGPNKVLSAPDAIGQAIERYLEEKEGVQEALPLTVGTSSATQPQAQAEPAGVAGSFFGSCPDCGAGQLAYVEGCVKCHICGYSECG</sequence>
<keyword evidence="11 14" id="KW-0170">Cobalt</keyword>
<keyword evidence="5 14" id="KW-0846">Cobalamin</keyword>
<keyword evidence="9" id="KW-0215">Deoxyribonucleotide synthesis</keyword>
<evidence type="ECO:0000256" key="7">
    <source>
        <dbReference type="ARBA" id="ARBA00022741"/>
    </source>
</evidence>
<evidence type="ECO:0000256" key="1">
    <source>
        <dbReference type="ARBA" id="ARBA00001922"/>
    </source>
</evidence>
<evidence type="ECO:0000256" key="6">
    <source>
        <dbReference type="ARBA" id="ARBA00022634"/>
    </source>
</evidence>
<evidence type="ECO:0000313" key="19">
    <source>
        <dbReference type="EMBL" id="MEK9500739.1"/>
    </source>
</evidence>
<evidence type="ECO:0000256" key="15">
    <source>
        <dbReference type="SAM" id="MobiDB-lite"/>
    </source>
</evidence>
<proteinExistence type="inferred from homology"/>
<evidence type="ECO:0000313" key="20">
    <source>
        <dbReference type="Proteomes" id="UP001484239"/>
    </source>
</evidence>
<keyword evidence="10" id="KW-1015">Disulfide bond</keyword>
<dbReference type="NCBIfam" id="TIGR02504">
    <property type="entry name" value="NrdJ_Z"/>
    <property type="match status" value="1"/>
</dbReference>
<evidence type="ECO:0000256" key="11">
    <source>
        <dbReference type="ARBA" id="ARBA00023285"/>
    </source>
</evidence>
<evidence type="ECO:0000256" key="9">
    <source>
        <dbReference type="ARBA" id="ARBA00023116"/>
    </source>
</evidence>
<comment type="catalytic activity">
    <reaction evidence="13 14">
        <text>a 2'-deoxyribonucleoside 5'-diphosphate + [thioredoxin]-disulfide + H2O = a ribonucleoside 5'-diphosphate + [thioredoxin]-dithiol</text>
        <dbReference type="Rhea" id="RHEA:23252"/>
        <dbReference type="Rhea" id="RHEA-COMP:10698"/>
        <dbReference type="Rhea" id="RHEA-COMP:10700"/>
        <dbReference type="ChEBI" id="CHEBI:15377"/>
        <dbReference type="ChEBI" id="CHEBI:29950"/>
        <dbReference type="ChEBI" id="CHEBI:50058"/>
        <dbReference type="ChEBI" id="CHEBI:57930"/>
        <dbReference type="ChEBI" id="CHEBI:73316"/>
        <dbReference type="EC" id="1.17.4.1"/>
    </reaction>
</comment>
<comment type="similarity">
    <text evidence="2 14">Belongs to the ribonucleoside diphosphate reductase class-2 family.</text>
</comment>
<feature type="domain" description="Ribonucleotide reductase large subunit C-terminal" evidence="17">
    <location>
        <begin position="117"/>
        <end position="607"/>
    </location>
</feature>
<keyword evidence="8 14" id="KW-0560">Oxidoreductase</keyword>
<dbReference type="SUPFAM" id="SSF51998">
    <property type="entry name" value="PFL-like glycyl radical enzymes"/>
    <property type="match status" value="1"/>
</dbReference>
<dbReference type="EMBL" id="JBBHLI010000003">
    <property type="protein sequence ID" value="MEK9500739.1"/>
    <property type="molecule type" value="Genomic_DNA"/>
</dbReference>
<dbReference type="Pfam" id="PF12637">
    <property type="entry name" value="TSCPD"/>
    <property type="match status" value="1"/>
</dbReference>
<dbReference type="EC" id="1.17.4.1" evidence="3 14"/>
<dbReference type="PANTHER" id="PTHR43371">
    <property type="entry name" value="VITAMIN B12-DEPENDENT RIBONUCLEOTIDE REDUCTASE"/>
    <property type="match status" value="1"/>
</dbReference>
<evidence type="ECO:0000256" key="12">
    <source>
        <dbReference type="ARBA" id="ARBA00025437"/>
    </source>
</evidence>
<dbReference type="Gene3D" id="3.20.70.20">
    <property type="match status" value="1"/>
</dbReference>
<organism evidence="19 20">
    <name type="scientific">Gaopeijia maritima</name>
    <dbReference type="NCBI Taxonomy" id="3119007"/>
    <lineage>
        <taxon>Bacteria</taxon>
        <taxon>Pseudomonadati</taxon>
        <taxon>Gemmatimonadota</taxon>
        <taxon>Longimicrobiia</taxon>
        <taxon>Gaopeijiales</taxon>
        <taxon>Gaopeijiaceae</taxon>
        <taxon>Gaopeijia</taxon>
    </lineage>
</organism>
<dbReference type="Pfam" id="PF02867">
    <property type="entry name" value="Ribonuc_red_lgC"/>
    <property type="match status" value="1"/>
</dbReference>